<feature type="compositionally biased region" description="Basic and acidic residues" evidence="1">
    <location>
        <begin position="372"/>
        <end position="387"/>
    </location>
</feature>
<evidence type="ECO:0000313" key="2">
    <source>
        <dbReference type="EMBL" id="KAI5079465.1"/>
    </source>
</evidence>
<sequence>MSWRNSIGPLVRASAIPQSPKYGEAELQRDVGAHSSHIAPSSLAFAEQYTLRRSKHVKASAPAEMSKQKPATKNSFDDELGDDFLSSWKPSKSLAALDFEDDEPVVKNRKASFSLAKMDTSFDFDFDGGLNALSKFNVDMSDLDLPSSCEKSHRKEDSYREKQLHDKNKKNESKFSFEFQGFDELDLDDALKAKKEPENSPYSKKGKRDCSHLSTTSKCLKKGILDSPSDNASESSSIPTDGGSMKKEIHRPWSDSGHDQGEPVGAASFDEDNSAEDSAHELGHPLPEMEEQASDHSDDYTAQKERDDDVKDSTTFPAQANNSACHKSIAANYWSKDSDVETSTAMSAEHTKAVSTTPELHQEPASADGDIETDREPHSEHDVESSKKPPTCMELDGSSSECEMQKLAVDEERIEEFRTRMDVNPSQSPKLPMKNSCRENLMLGILDEPFNDEQQTMKSRQEASSDENFHSKEEKRTNHLCEGEASALHLHDGLRGAMHKSQEAEVEGVDKLIASESNTLPTEVSPASMPAKRKFFGEEMLSESRSSKQSSSKKLEVGDMSKGGEVQEISDSATSEKKFKNLRRNLVEKHQDVLSNPLLCRTALKLADRSSLQKTTALPSLRAPRMLSSTTRLQSTLPSQKKPTVLGRLQTPSLSSVLQSNRNSFQNAAKDASSRILQTRSRPSTEKQLQGAALRRMSGLAVLSKTRVMGTLRESCEKTFKLHFATSKGLSGLQSPHSRKDLASLKDGGDPDKKPALENPDTDMADLQNIEPLEKSCLGNETMQANAAESPMADVQNIENLEEISNMEIVRAKGDGPNLATVDSDAVIIEKAQYYTDHLDQ</sequence>
<name>A0A9D4ZNP8_ADICA</name>
<feature type="compositionally biased region" description="Basic and acidic residues" evidence="1">
    <location>
        <begin position="150"/>
        <end position="171"/>
    </location>
</feature>
<feature type="region of interest" description="Disordered" evidence="1">
    <location>
        <begin position="728"/>
        <end position="763"/>
    </location>
</feature>
<feature type="compositionally biased region" description="Low complexity" evidence="1">
    <location>
        <begin position="543"/>
        <end position="552"/>
    </location>
</feature>
<proteinExistence type="predicted"/>
<feature type="compositionally biased region" description="Basic and acidic residues" evidence="1">
    <location>
        <begin position="244"/>
        <end position="261"/>
    </location>
</feature>
<gene>
    <name evidence="2" type="ORF">GOP47_0004944</name>
</gene>
<feature type="compositionally biased region" description="Basic and acidic residues" evidence="1">
    <location>
        <begin position="293"/>
        <end position="312"/>
    </location>
</feature>
<dbReference type="EMBL" id="JABFUD020000005">
    <property type="protein sequence ID" value="KAI5079465.1"/>
    <property type="molecule type" value="Genomic_DNA"/>
</dbReference>
<dbReference type="PANTHER" id="PTHR36380:SF1">
    <property type="entry name" value="OS01G0755100 PROTEIN"/>
    <property type="match status" value="1"/>
</dbReference>
<feature type="non-terminal residue" evidence="2">
    <location>
        <position position="841"/>
    </location>
</feature>
<feature type="compositionally biased region" description="Basic and acidic residues" evidence="1">
    <location>
        <begin position="738"/>
        <end position="756"/>
    </location>
</feature>
<organism evidence="2 3">
    <name type="scientific">Adiantum capillus-veneris</name>
    <name type="common">Maidenhair fern</name>
    <dbReference type="NCBI Taxonomy" id="13818"/>
    <lineage>
        <taxon>Eukaryota</taxon>
        <taxon>Viridiplantae</taxon>
        <taxon>Streptophyta</taxon>
        <taxon>Embryophyta</taxon>
        <taxon>Tracheophyta</taxon>
        <taxon>Polypodiopsida</taxon>
        <taxon>Polypodiidae</taxon>
        <taxon>Polypodiales</taxon>
        <taxon>Pteridineae</taxon>
        <taxon>Pteridaceae</taxon>
        <taxon>Vittarioideae</taxon>
        <taxon>Adiantum</taxon>
    </lineage>
</organism>
<evidence type="ECO:0000313" key="3">
    <source>
        <dbReference type="Proteomes" id="UP000886520"/>
    </source>
</evidence>
<feature type="compositionally biased region" description="Basic and acidic residues" evidence="1">
    <location>
        <begin position="459"/>
        <end position="478"/>
    </location>
</feature>
<feature type="region of interest" description="Disordered" evidence="1">
    <location>
        <begin position="538"/>
        <end position="575"/>
    </location>
</feature>
<dbReference type="Proteomes" id="UP000886520">
    <property type="component" value="Chromosome 5"/>
</dbReference>
<feature type="region of interest" description="Disordered" evidence="1">
    <location>
        <begin position="56"/>
        <end position="78"/>
    </location>
</feature>
<protein>
    <submittedName>
        <fullName evidence="2">Uncharacterized protein</fullName>
    </submittedName>
</protein>
<comment type="caution">
    <text evidence="2">The sequence shown here is derived from an EMBL/GenBank/DDBJ whole genome shotgun (WGS) entry which is preliminary data.</text>
</comment>
<feature type="compositionally biased region" description="Low complexity" evidence="1">
    <location>
        <begin position="227"/>
        <end position="237"/>
    </location>
</feature>
<dbReference type="OrthoDB" id="602706at2759"/>
<feature type="compositionally biased region" description="Polar residues" evidence="1">
    <location>
        <begin position="313"/>
        <end position="325"/>
    </location>
</feature>
<feature type="region of interest" description="Disordered" evidence="1">
    <location>
        <begin position="190"/>
        <end position="326"/>
    </location>
</feature>
<evidence type="ECO:0000256" key="1">
    <source>
        <dbReference type="SAM" id="MobiDB-lite"/>
    </source>
</evidence>
<dbReference type="AlphaFoldDB" id="A0A9D4ZNP8"/>
<feature type="region of interest" description="Disordered" evidence="1">
    <location>
        <begin position="452"/>
        <end position="478"/>
    </location>
</feature>
<reference evidence="2 3" key="1">
    <citation type="submission" date="2021-01" db="EMBL/GenBank/DDBJ databases">
        <title>Adiantum capillus-veneris genome.</title>
        <authorList>
            <person name="Fang Y."/>
            <person name="Liao Q."/>
        </authorList>
    </citation>
    <scope>NUCLEOTIDE SEQUENCE [LARGE SCALE GENOMIC DNA]</scope>
    <source>
        <strain evidence="2">H3</strain>
        <tissue evidence="2">Leaf</tissue>
    </source>
</reference>
<dbReference type="PANTHER" id="PTHR36380">
    <property type="entry name" value="BNAA03G58330D PROTEIN"/>
    <property type="match status" value="1"/>
</dbReference>
<accession>A0A9D4ZNP8</accession>
<keyword evidence="3" id="KW-1185">Reference proteome</keyword>
<feature type="region of interest" description="Disordered" evidence="1">
    <location>
        <begin position="146"/>
        <end position="171"/>
    </location>
</feature>
<feature type="region of interest" description="Disordered" evidence="1">
    <location>
        <begin position="338"/>
        <end position="405"/>
    </location>
</feature>
<dbReference type="InterPro" id="IPR038777">
    <property type="entry name" value="At4g18490-like"/>
</dbReference>